<dbReference type="AlphaFoldDB" id="A0A8B8CHB0"/>
<name>A0A8B8CHB0_CRAVI</name>
<evidence type="ECO:0000256" key="1">
    <source>
        <dbReference type="SAM" id="Coils"/>
    </source>
</evidence>
<dbReference type="InterPro" id="IPR027267">
    <property type="entry name" value="AH/BAR_dom_sf"/>
</dbReference>
<dbReference type="KEGG" id="cvn:111118629"/>
<evidence type="ECO:0000313" key="4">
    <source>
        <dbReference type="RefSeq" id="XP_022313896.1"/>
    </source>
</evidence>
<feature type="signal peptide" evidence="2">
    <location>
        <begin position="1"/>
        <end position="16"/>
    </location>
</feature>
<dbReference type="Gene3D" id="1.20.1270.60">
    <property type="entry name" value="Arfaptin homology (AH) domain/BAR domain"/>
    <property type="match status" value="1"/>
</dbReference>
<keyword evidence="1" id="KW-0175">Coiled coil</keyword>
<gene>
    <name evidence="4" type="primary">LOC111118629</name>
</gene>
<dbReference type="GeneID" id="111118629"/>
<accession>A0A8B8CHB0</accession>
<dbReference type="Proteomes" id="UP000694844">
    <property type="component" value="Chromosome 2"/>
</dbReference>
<dbReference type="RefSeq" id="XP_022313896.1">
    <property type="nucleotide sequence ID" value="XM_022458188.1"/>
</dbReference>
<keyword evidence="3" id="KW-1185">Reference proteome</keyword>
<evidence type="ECO:0000256" key="2">
    <source>
        <dbReference type="SAM" id="SignalP"/>
    </source>
</evidence>
<keyword evidence="2" id="KW-0732">Signal</keyword>
<protein>
    <submittedName>
        <fullName evidence="4">Uncharacterized protein LOC111118629</fullName>
    </submittedName>
</protein>
<evidence type="ECO:0000313" key="3">
    <source>
        <dbReference type="Proteomes" id="UP000694844"/>
    </source>
</evidence>
<feature type="chain" id="PRO_5034448518" evidence="2">
    <location>
        <begin position="17"/>
        <end position="268"/>
    </location>
</feature>
<organism evidence="3 4">
    <name type="scientific">Crassostrea virginica</name>
    <name type="common">Eastern oyster</name>
    <dbReference type="NCBI Taxonomy" id="6565"/>
    <lineage>
        <taxon>Eukaryota</taxon>
        <taxon>Metazoa</taxon>
        <taxon>Spiralia</taxon>
        <taxon>Lophotrochozoa</taxon>
        <taxon>Mollusca</taxon>
        <taxon>Bivalvia</taxon>
        <taxon>Autobranchia</taxon>
        <taxon>Pteriomorphia</taxon>
        <taxon>Ostreida</taxon>
        <taxon>Ostreoidea</taxon>
        <taxon>Ostreidae</taxon>
        <taxon>Crassostrea</taxon>
    </lineage>
</organism>
<reference evidence="4" key="1">
    <citation type="submission" date="2025-08" db="UniProtKB">
        <authorList>
            <consortium name="RefSeq"/>
        </authorList>
    </citation>
    <scope>IDENTIFICATION</scope>
    <source>
        <tissue evidence="4">Whole sample</tissue>
    </source>
</reference>
<sequence length="268" mass="30506">MMWTIFALLLCGIAEAFQKPTVETIDSDKKDTVFIATPSTQVLSHLRDILNQESLVRLSMVQKMQSMAMDLVDVKNKVETLTDNLKKVTEELRTTKAENQKQQTEIADLEKARENLSEEFRKLNTTQTDESNKVETVTKNLKMITDELHTNQKEITDLKNLSQEFRQIKTTQTDEINALKNITSEIQSEKGIRCESGIHVPVKQYRRFSWPQEIAFSSSFEETPSLTYGFVKVTNGYQEAELTSLTKSGFSISGSSTNSKIRWMACGN</sequence>
<proteinExistence type="predicted"/>
<feature type="coiled-coil region" evidence="1">
    <location>
        <begin position="71"/>
        <end position="129"/>
    </location>
</feature>